<evidence type="ECO:0000313" key="1">
    <source>
        <dbReference type="EMBL" id="KAK7497207.1"/>
    </source>
</evidence>
<accession>A0ABD0LCA2</accession>
<evidence type="ECO:0000313" key="2">
    <source>
        <dbReference type="Proteomes" id="UP001519460"/>
    </source>
</evidence>
<protein>
    <submittedName>
        <fullName evidence="1">Uncharacterized protein</fullName>
    </submittedName>
</protein>
<sequence>MLPQRTALAVLATSVLVTLLCVVSFGRWRPLPLASRAAGLLSSETGAGKIRQNQHSNSVGLSPLSFVLTSEQFPKEQEYHTHCDDVLQKMTKGHWLPRNVTSQEILDLEVFHKKREDKQCRTVTFPGATSWWRALCDKDGDTPCCYDNVCVNRSRESCTCSNCLDLRQVIQAELSTWVPVEPACRVRSLSVEEICRILDTATIYFIGDSLTRHTYTAFLLAVRGNELTGAMLNNTPPGKIACK</sequence>
<reference evidence="1 2" key="1">
    <citation type="journal article" date="2023" name="Sci. Data">
        <title>Genome assembly of the Korean intertidal mud-creeper Batillaria attramentaria.</title>
        <authorList>
            <person name="Patra A.K."/>
            <person name="Ho P.T."/>
            <person name="Jun S."/>
            <person name="Lee S.J."/>
            <person name="Kim Y."/>
            <person name="Won Y.J."/>
        </authorList>
    </citation>
    <scope>NUCLEOTIDE SEQUENCE [LARGE SCALE GENOMIC DNA]</scope>
    <source>
        <strain evidence="1">Wonlab-2016</strain>
    </source>
</reference>
<organism evidence="1 2">
    <name type="scientific">Batillaria attramentaria</name>
    <dbReference type="NCBI Taxonomy" id="370345"/>
    <lineage>
        <taxon>Eukaryota</taxon>
        <taxon>Metazoa</taxon>
        <taxon>Spiralia</taxon>
        <taxon>Lophotrochozoa</taxon>
        <taxon>Mollusca</taxon>
        <taxon>Gastropoda</taxon>
        <taxon>Caenogastropoda</taxon>
        <taxon>Sorbeoconcha</taxon>
        <taxon>Cerithioidea</taxon>
        <taxon>Batillariidae</taxon>
        <taxon>Batillaria</taxon>
    </lineage>
</organism>
<comment type="caution">
    <text evidence="1">The sequence shown here is derived from an EMBL/GenBank/DDBJ whole genome shotgun (WGS) entry which is preliminary data.</text>
</comment>
<proteinExistence type="predicted"/>
<dbReference type="AlphaFoldDB" id="A0ABD0LCA2"/>
<keyword evidence="2" id="KW-1185">Reference proteome</keyword>
<dbReference type="Proteomes" id="UP001519460">
    <property type="component" value="Unassembled WGS sequence"/>
</dbReference>
<name>A0ABD0LCA2_9CAEN</name>
<gene>
    <name evidence="1" type="ORF">BaRGS_00011501</name>
</gene>
<dbReference type="EMBL" id="JACVVK020000060">
    <property type="protein sequence ID" value="KAK7497207.1"/>
    <property type="molecule type" value="Genomic_DNA"/>
</dbReference>